<dbReference type="Pfam" id="PF05378">
    <property type="entry name" value="Hydant_A_N"/>
    <property type="match status" value="1"/>
</dbReference>
<organism evidence="3 4">
    <name type="scientific">Ectobacillus ponti</name>
    <dbReference type="NCBI Taxonomy" id="2961894"/>
    <lineage>
        <taxon>Bacteria</taxon>
        <taxon>Bacillati</taxon>
        <taxon>Bacillota</taxon>
        <taxon>Bacilli</taxon>
        <taxon>Bacillales</taxon>
        <taxon>Bacillaceae</taxon>
        <taxon>Ectobacillus</taxon>
    </lineage>
</organism>
<feature type="domain" description="Hydantoinase/oxoprolinase N-terminal" evidence="2">
    <location>
        <begin position="2"/>
        <end position="167"/>
    </location>
</feature>
<dbReference type="PANTHER" id="PTHR11365:SF23">
    <property type="entry name" value="HYPOTHETICAL 5-OXOPROLINASE (EUROFUNG)-RELATED"/>
    <property type="match status" value="1"/>
</dbReference>
<dbReference type="AlphaFoldDB" id="A0AA41X6A7"/>
<name>A0AA41X6A7_9BACI</name>
<sequence length="518" mass="56557">MRLGIDVGGTNTDAVLLTDEGRLLAVAKQPTSSDILSGIREAVRNVLLEADVRQSRLEGIFIGTTHVLNAIHSRRELARTALIRISRQAAPLEPAIGWLSPLKPFIHSHHFIKSGNGYHGMKSGELELQLPQFMEAVHAGEIESVCIVGAYSPMYEQEELCIKHLLNARFPHLPVTVSHRLGSIGFIERENAALLNAILSKVIRKALEGLSAIFKELSIYCPYWLIQNNGSLMPIEEAIEYPVLTIGSGIANSMRGAAVLSGYRDCIAVDFGGSTIDVGLVKNGLPVETIRHSSLLGASLGIPMPSFISLPIGGGSVVKEGGADIRTGQTIAHDLEKHAVAWGGKTWTVTDSFLKLYPDAFLSGQDHFRHLGQLDEDACQRVIESVLTAVKDTIEQLTVHEEKLPIVLVGGGSPLLNDRLFGRYRKVINPAGYHICNAIGACFAHVSEQVDKVYWLREQTKEEVIEGAVAAAREAVIWKGAKPGSVRIAYVEEYPFDYLQGEVLRVRTKAIGELEMKS</sequence>
<dbReference type="InterPro" id="IPR002821">
    <property type="entry name" value="Hydantoinase_A"/>
</dbReference>
<proteinExistence type="predicted"/>
<dbReference type="RefSeq" id="WP_254757886.1">
    <property type="nucleotide sequence ID" value="NZ_JANCLT010000002.1"/>
</dbReference>
<dbReference type="GO" id="GO:0005829">
    <property type="term" value="C:cytosol"/>
    <property type="evidence" value="ECO:0007669"/>
    <property type="project" value="TreeGrafter"/>
</dbReference>
<protein>
    <submittedName>
        <fullName evidence="3">Hydantoinase/oxoprolinase family protein</fullName>
    </submittedName>
</protein>
<dbReference type="PANTHER" id="PTHR11365">
    <property type="entry name" value="5-OXOPROLINASE RELATED"/>
    <property type="match status" value="1"/>
</dbReference>
<gene>
    <name evidence="3" type="ORF">NK662_05450</name>
</gene>
<evidence type="ECO:0000313" key="4">
    <source>
        <dbReference type="Proteomes" id="UP001156102"/>
    </source>
</evidence>
<dbReference type="GO" id="GO:0017168">
    <property type="term" value="F:5-oxoprolinase (ATP-hydrolyzing) activity"/>
    <property type="evidence" value="ECO:0007669"/>
    <property type="project" value="TreeGrafter"/>
</dbReference>
<evidence type="ECO:0000259" key="2">
    <source>
        <dbReference type="Pfam" id="PF05378"/>
    </source>
</evidence>
<comment type="caution">
    <text evidence="3">The sequence shown here is derived from an EMBL/GenBank/DDBJ whole genome shotgun (WGS) entry which is preliminary data.</text>
</comment>
<evidence type="ECO:0000313" key="3">
    <source>
        <dbReference type="EMBL" id="MCP8967983.1"/>
    </source>
</evidence>
<keyword evidence="4" id="KW-1185">Reference proteome</keyword>
<feature type="domain" description="Hydantoinase A/oxoprolinase" evidence="1">
    <location>
        <begin position="189"/>
        <end position="447"/>
    </location>
</feature>
<evidence type="ECO:0000259" key="1">
    <source>
        <dbReference type="Pfam" id="PF01968"/>
    </source>
</evidence>
<dbReference type="InterPro" id="IPR045079">
    <property type="entry name" value="Oxoprolinase-like"/>
</dbReference>
<dbReference type="SUPFAM" id="SSF53067">
    <property type="entry name" value="Actin-like ATPase domain"/>
    <property type="match status" value="1"/>
</dbReference>
<reference evidence="3" key="1">
    <citation type="submission" date="2022-07" db="EMBL/GenBank/DDBJ databases">
        <authorList>
            <person name="Li W.-J."/>
            <person name="Deng Q.-Q."/>
        </authorList>
    </citation>
    <scope>NUCLEOTIDE SEQUENCE</scope>
    <source>
        <strain evidence="3">SYSU M60031</strain>
    </source>
</reference>
<dbReference type="Proteomes" id="UP001156102">
    <property type="component" value="Unassembled WGS sequence"/>
</dbReference>
<dbReference type="Pfam" id="PF01968">
    <property type="entry name" value="Hydantoinase_A"/>
    <property type="match status" value="1"/>
</dbReference>
<accession>A0AA41X6A7</accession>
<dbReference type="InterPro" id="IPR043129">
    <property type="entry name" value="ATPase_NBD"/>
</dbReference>
<dbReference type="InterPro" id="IPR008040">
    <property type="entry name" value="Hydant_A_N"/>
</dbReference>
<dbReference type="Gene3D" id="3.30.420.40">
    <property type="match status" value="1"/>
</dbReference>
<dbReference type="GO" id="GO:0006749">
    <property type="term" value="P:glutathione metabolic process"/>
    <property type="evidence" value="ECO:0007669"/>
    <property type="project" value="TreeGrafter"/>
</dbReference>
<dbReference type="EMBL" id="JANCLT010000002">
    <property type="protein sequence ID" value="MCP8967983.1"/>
    <property type="molecule type" value="Genomic_DNA"/>
</dbReference>